<feature type="compositionally biased region" description="Acidic residues" evidence="1">
    <location>
        <begin position="508"/>
        <end position="539"/>
    </location>
</feature>
<sequence>MNYLTGFSKEEKIEIQKKLTIYDNTLKSTLDAIKNGKLNNNTIPTFQDLPSDKVMNQILKSVDSNNIKKIVVDSNVSVSIDISPSSSTTTTTTRTTASTNPKNRIIAKPSDKQETNILSTNKPSNSSSAELANNIVQNQQFQSSPQNQSQNKSQIDYNTNSNDNKSVVSADEYIKQMQNIITTKNGNKKFDSFSENIMKTELLSSKTQDQIEIPQNGKVTLEYDKNGHLISTGTTEDILKNKINSQIVKALESFKLDDNLEEDIAHAIAKSFDNNQHFNIDDKSLQILTGEKGLSFDSFTSQLKQYKKRYLEQIEDQSKAIFSDAINAVKDKQNIDSSKINSENIKDIKKPINNVKNIQKQEFSNSRTKKGPNLSFEMCTEPTLEQKEKMQRECLERLRMQDLQLDENASKSKKKKNKKKKRNSSILASGAGLNYLTNNSDAWLCELCEYKIVYGEVPIFLTEWLQKKANHQEKMESYQRYLMEQRKGNMHTHHSQCDGSCHMHNREDDNDYVNDDDDDDDDDDDNDDDNDNDNGDDDNDYHQRHHYSHHGHGYDGHECSCSHGFDENEEDEDEGCGSDCDHHHHAHS</sequence>
<feature type="region of interest" description="Disordered" evidence="1">
    <location>
        <begin position="140"/>
        <end position="164"/>
    </location>
</feature>
<dbReference type="Proteomes" id="UP000697127">
    <property type="component" value="Unassembled WGS sequence"/>
</dbReference>
<feature type="region of interest" description="Disordered" evidence="1">
    <location>
        <begin position="81"/>
        <end position="104"/>
    </location>
</feature>
<evidence type="ECO:0000256" key="1">
    <source>
        <dbReference type="SAM" id="MobiDB-lite"/>
    </source>
</evidence>
<keyword evidence="3" id="KW-1185">Reference proteome</keyword>
<protein>
    <submittedName>
        <fullName evidence="2">Uncharacterized protein</fullName>
    </submittedName>
</protein>
<feature type="compositionally biased region" description="Basic residues" evidence="1">
    <location>
        <begin position="411"/>
        <end position="423"/>
    </location>
</feature>
<accession>A0A9P6WGD2</accession>
<feature type="region of interest" description="Disordered" evidence="1">
    <location>
        <begin position="405"/>
        <end position="424"/>
    </location>
</feature>
<feature type="region of interest" description="Disordered" evidence="1">
    <location>
        <begin position="109"/>
        <end position="128"/>
    </location>
</feature>
<organism evidence="2 3">
    <name type="scientific">Pichia californica</name>
    <dbReference type="NCBI Taxonomy" id="460514"/>
    <lineage>
        <taxon>Eukaryota</taxon>
        <taxon>Fungi</taxon>
        <taxon>Dikarya</taxon>
        <taxon>Ascomycota</taxon>
        <taxon>Saccharomycotina</taxon>
        <taxon>Pichiomycetes</taxon>
        <taxon>Pichiales</taxon>
        <taxon>Pichiaceae</taxon>
        <taxon>Pichia</taxon>
    </lineage>
</organism>
<reference evidence="2" key="1">
    <citation type="submission" date="2020-11" db="EMBL/GenBank/DDBJ databases">
        <title>Kefir isolates.</title>
        <authorList>
            <person name="Marcisauskas S."/>
            <person name="Kim Y."/>
            <person name="Blasche S."/>
        </authorList>
    </citation>
    <scope>NUCLEOTIDE SEQUENCE</scope>
    <source>
        <strain evidence="2">Olga-1</strain>
    </source>
</reference>
<feature type="compositionally biased region" description="Polar residues" evidence="1">
    <location>
        <begin position="155"/>
        <end position="164"/>
    </location>
</feature>
<dbReference type="AlphaFoldDB" id="A0A9P6WGD2"/>
<gene>
    <name evidence="2" type="ORF">C6P40_004402</name>
</gene>
<feature type="region of interest" description="Disordered" evidence="1">
    <location>
        <begin position="487"/>
        <end position="549"/>
    </location>
</feature>
<feature type="compositionally biased region" description="Polar residues" evidence="1">
    <location>
        <begin position="115"/>
        <end position="128"/>
    </location>
</feature>
<evidence type="ECO:0000313" key="3">
    <source>
        <dbReference type="Proteomes" id="UP000697127"/>
    </source>
</evidence>
<feature type="compositionally biased region" description="Acidic residues" evidence="1">
    <location>
        <begin position="567"/>
        <end position="576"/>
    </location>
</feature>
<proteinExistence type="predicted"/>
<comment type="caution">
    <text evidence="2">The sequence shown here is derived from an EMBL/GenBank/DDBJ whole genome shotgun (WGS) entry which is preliminary data.</text>
</comment>
<feature type="compositionally biased region" description="Low complexity" evidence="1">
    <location>
        <begin position="140"/>
        <end position="154"/>
    </location>
</feature>
<feature type="region of interest" description="Disordered" evidence="1">
    <location>
        <begin position="566"/>
        <end position="588"/>
    </location>
</feature>
<evidence type="ECO:0000313" key="2">
    <source>
        <dbReference type="EMBL" id="KAG0686336.1"/>
    </source>
</evidence>
<name>A0A9P6WGD2_9ASCO</name>
<dbReference type="EMBL" id="PUHW01000593">
    <property type="protein sequence ID" value="KAG0686336.1"/>
    <property type="molecule type" value="Genomic_DNA"/>
</dbReference>
<feature type="compositionally biased region" description="Low complexity" evidence="1">
    <location>
        <begin position="81"/>
        <end position="101"/>
    </location>
</feature>